<protein>
    <recommendedName>
        <fullName evidence="4">cAMP-regulated phosphoprotein 19</fullName>
    </recommendedName>
</protein>
<feature type="region of interest" description="Disordered" evidence="1">
    <location>
        <begin position="108"/>
        <end position="154"/>
    </location>
</feature>
<feature type="compositionally biased region" description="Basic and acidic residues" evidence="1">
    <location>
        <begin position="7"/>
        <end position="27"/>
    </location>
</feature>
<evidence type="ECO:0008006" key="4">
    <source>
        <dbReference type="Google" id="ProtNLM"/>
    </source>
</evidence>
<feature type="region of interest" description="Disordered" evidence="1">
    <location>
        <begin position="1"/>
        <end position="40"/>
    </location>
</feature>
<feature type="non-terminal residue" evidence="2">
    <location>
        <position position="1"/>
    </location>
</feature>
<sequence length="181" mass="20916">TEAASVEEQKEIEDKVASPEKAEEAKVKAKPHLAQKPGGSNFLRRQLQNRQNYFDSGNYNMAKAKMNEQLATAVLDKTEVTGDHSSTPQDLPQQKLSLLLASWLVTKRAKQKERKIDGWMERERKGGKKERKKGRKEEREGGRKEGRKEERKRKRNLSMLLQMASFHSFSWLHNIPLQMCI</sequence>
<feature type="compositionally biased region" description="Basic and acidic residues" evidence="1">
    <location>
        <begin position="135"/>
        <end position="149"/>
    </location>
</feature>
<accession>A0A9X9LE16</accession>
<proteinExistence type="predicted"/>
<feature type="compositionally biased region" description="Basic and acidic residues" evidence="1">
    <location>
        <begin position="114"/>
        <end position="124"/>
    </location>
</feature>
<keyword evidence="3" id="KW-1185">Reference proteome</keyword>
<feature type="compositionally biased region" description="Basic residues" evidence="1">
    <location>
        <begin position="125"/>
        <end position="134"/>
    </location>
</feature>
<evidence type="ECO:0000256" key="1">
    <source>
        <dbReference type="SAM" id="MobiDB-lite"/>
    </source>
</evidence>
<name>A0A9X9LE16_GULGU</name>
<gene>
    <name evidence="2" type="ORF">BN2614_LOCUS1</name>
</gene>
<dbReference type="Proteomes" id="UP000269945">
    <property type="component" value="Unassembled WGS sequence"/>
</dbReference>
<dbReference type="AlphaFoldDB" id="A0A9X9LE16"/>
<reference evidence="2 3" key="1">
    <citation type="submission" date="2018-10" db="EMBL/GenBank/DDBJ databases">
        <authorList>
            <person name="Ekblom R."/>
            <person name="Jareborg N."/>
        </authorList>
    </citation>
    <scope>NUCLEOTIDE SEQUENCE [LARGE SCALE GENOMIC DNA]</scope>
    <source>
        <tissue evidence="2">Muscle</tissue>
    </source>
</reference>
<organism evidence="2 3">
    <name type="scientific">Gulo gulo</name>
    <name type="common">Wolverine</name>
    <name type="synonym">Gluton</name>
    <dbReference type="NCBI Taxonomy" id="48420"/>
    <lineage>
        <taxon>Eukaryota</taxon>
        <taxon>Metazoa</taxon>
        <taxon>Chordata</taxon>
        <taxon>Craniata</taxon>
        <taxon>Vertebrata</taxon>
        <taxon>Euteleostomi</taxon>
        <taxon>Mammalia</taxon>
        <taxon>Eutheria</taxon>
        <taxon>Laurasiatheria</taxon>
        <taxon>Carnivora</taxon>
        <taxon>Caniformia</taxon>
        <taxon>Musteloidea</taxon>
        <taxon>Mustelidae</taxon>
        <taxon>Guloninae</taxon>
        <taxon>Gulo</taxon>
    </lineage>
</organism>
<dbReference type="EMBL" id="CYRY02001284">
    <property type="protein sequence ID" value="VCW65227.1"/>
    <property type="molecule type" value="Genomic_DNA"/>
</dbReference>
<comment type="caution">
    <text evidence="2">The sequence shown here is derived from an EMBL/GenBank/DDBJ whole genome shotgun (WGS) entry which is preliminary data.</text>
</comment>
<evidence type="ECO:0000313" key="2">
    <source>
        <dbReference type="EMBL" id="VCW65227.1"/>
    </source>
</evidence>
<evidence type="ECO:0000313" key="3">
    <source>
        <dbReference type="Proteomes" id="UP000269945"/>
    </source>
</evidence>